<sequence>MTFFFTFAQVCFFAKYYFEPSLFPCVLLLLDVRIGQKSNFKTCTRPPKKTSSIHLSRSQSYDQIKN</sequence>
<comment type="caution">
    <text evidence="2">The sequence shown here is derived from an EMBL/GenBank/DDBJ whole genome shotgun (WGS) entry which is preliminary data.</text>
</comment>
<dbReference type="AlphaFoldDB" id="A0A3M7PTX5"/>
<keyword evidence="3" id="KW-1185">Reference proteome</keyword>
<proteinExistence type="predicted"/>
<dbReference type="Proteomes" id="UP000276133">
    <property type="component" value="Unassembled WGS sequence"/>
</dbReference>
<evidence type="ECO:0000256" key="1">
    <source>
        <dbReference type="SAM" id="MobiDB-lite"/>
    </source>
</evidence>
<gene>
    <name evidence="2" type="ORF">BpHYR1_045383</name>
</gene>
<accession>A0A3M7PTX5</accession>
<feature type="region of interest" description="Disordered" evidence="1">
    <location>
        <begin position="42"/>
        <end position="66"/>
    </location>
</feature>
<dbReference type="EMBL" id="REGN01008905">
    <property type="protein sequence ID" value="RNA02399.1"/>
    <property type="molecule type" value="Genomic_DNA"/>
</dbReference>
<protein>
    <submittedName>
        <fullName evidence="2">Uncharacterized protein</fullName>
    </submittedName>
</protein>
<organism evidence="2 3">
    <name type="scientific">Brachionus plicatilis</name>
    <name type="common">Marine rotifer</name>
    <name type="synonym">Brachionus muelleri</name>
    <dbReference type="NCBI Taxonomy" id="10195"/>
    <lineage>
        <taxon>Eukaryota</taxon>
        <taxon>Metazoa</taxon>
        <taxon>Spiralia</taxon>
        <taxon>Gnathifera</taxon>
        <taxon>Rotifera</taxon>
        <taxon>Eurotatoria</taxon>
        <taxon>Monogononta</taxon>
        <taxon>Pseudotrocha</taxon>
        <taxon>Ploima</taxon>
        <taxon>Brachionidae</taxon>
        <taxon>Brachionus</taxon>
    </lineage>
</organism>
<feature type="compositionally biased region" description="Polar residues" evidence="1">
    <location>
        <begin position="49"/>
        <end position="66"/>
    </location>
</feature>
<evidence type="ECO:0000313" key="3">
    <source>
        <dbReference type="Proteomes" id="UP000276133"/>
    </source>
</evidence>
<name>A0A3M7PTX5_BRAPC</name>
<reference evidence="2 3" key="1">
    <citation type="journal article" date="2018" name="Sci. Rep.">
        <title>Genomic signatures of local adaptation to the degree of environmental predictability in rotifers.</title>
        <authorList>
            <person name="Franch-Gras L."/>
            <person name="Hahn C."/>
            <person name="Garcia-Roger E.M."/>
            <person name="Carmona M.J."/>
            <person name="Serra M."/>
            <person name="Gomez A."/>
        </authorList>
    </citation>
    <scope>NUCLEOTIDE SEQUENCE [LARGE SCALE GENOMIC DNA]</scope>
    <source>
        <strain evidence="2">HYR1</strain>
    </source>
</reference>
<evidence type="ECO:0000313" key="2">
    <source>
        <dbReference type="EMBL" id="RNA02399.1"/>
    </source>
</evidence>